<dbReference type="Proteomes" id="UP000236161">
    <property type="component" value="Unassembled WGS sequence"/>
</dbReference>
<protein>
    <submittedName>
        <fullName evidence="1">Uncharacterized protein</fullName>
    </submittedName>
</protein>
<keyword evidence="2" id="KW-1185">Reference proteome</keyword>
<sequence length="67" mass="7676">MPRATLKYLSPWGHLLLPRLLPCRWSLYALRGMLLTTRHFFLAKARGGNCTLATLTAEVVVHRPIIY</sequence>
<name>A0A2H9ZSM3_9ASPA</name>
<dbReference type="EMBL" id="KZ454355">
    <property type="protein sequence ID" value="PKA46296.1"/>
    <property type="molecule type" value="Genomic_DNA"/>
</dbReference>
<dbReference type="AlphaFoldDB" id="A0A2H9ZSM3"/>
<accession>A0A2H9ZSM3</accession>
<evidence type="ECO:0000313" key="1">
    <source>
        <dbReference type="EMBL" id="PKA46296.1"/>
    </source>
</evidence>
<evidence type="ECO:0000313" key="2">
    <source>
        <dbReference type="Proteomes" id="UP000236161"/>
    </source>
</evidence>
<organism evidence="1 2">
    <name type="scientific">Apostasia shenzhenica</name>
    <dbReference type="NCBI Taxonomy" id="1088818"/>
    <lineage>
        <taxon>Eukaryota</taxon>
        <taxon>Viridiplantae</taxon>
        <taxon>Streptophyta</taxon>
        <taxon>Embryophyta</taxon>
        <taxon>Tracheophyta</taxon>
        <taxon>Spermatophyta</taxon>
        <taxon>Magnoliopsida</taxon>
        <taxon>Liliopsida</taxon>
        <taxon>Asparagales</taxon>
        <taxon>Orchidaceae</taxon>
        <taxon>Apostasioideae</taxon>
        <taxon>Apostasia</taxon>
    </lineage>
</organism>
<proteinExistence type="predicted"/>
<reference evidence="1 2" key="1">
    <citation type="journal article" date="2017" name="Nature">
        <title>The Apostasia genome and the evolution of orchids.</title>
        <authorList>
            <person name="Zhang G.Q."/>
            <person name="Liu K.W."/>
            <person name="Li Z."/>
            <person name="Lohaus R."/>
            <person name="Hsiao Y.Y."/>
            <person name="Niu S.C."/>
            <person name="Wang J.Y."/>
            <person name="Lin Y.C."/>
            <person name="Xu Q."/>
            <person name="Chen L.J."/>
            <person name="Yoshida K."/>
            <person name="Fujiwara S."/>
            <person name="Wang Z.W."/>
            <person name="Zhang Y.Q."/>
            <person name="Mitsuda N."/>
            <person name="Wang M."/>
            <person name="Liu G.H."/>
            <person name="Pecoraro L."/>
            <person name="Huang H.X."/>
            <person name="Xiao X.J."/>
            <person name="Lin M."/>
            <person name="Wu X.Y."/>
            <person name="Wu W.L."/>
            <person name="Chen Y.Y."/>
            <person name="Chang S.B."/>
            <person name="Sakamoto S."/>
            <person name="Ohme-Takagi M."/>
            <person name="Yagi M."/>
            <person name="Zeng S.J."/>
            <person name="Shen C.Y."/>
            <person name="Yeh C.M."/>
            <person name="Luo Y.B."/>
            <person name="Tsai W.C."/>
            <person name="Van de Peer Y."/>
            <person name="Liu Z.J."/>
        </authorList>
    </citation>
    <scope>NUCLEOTIDE SEQUENCE [LARGE SCALE GENOMIC DNA]</scope>
    <source>
        <strain evidence="2">cv. Shenzhen</strain>
        <tissue evidence="1">Stem</tissue>
    </source>
</reference>
<gene>
    <name evidence="1" type="ORF">AXF42_Ash021474</name>
</gene>